<evidence type="ECO:0000313" key="2">
    <source>
        <dbReference type="EMBL" id="POZ53336.1"/>
    </source>
</evidence>
<dbReference type="RefSeq" id="WP_103973089.1">
    <property type="nucleotide sequence ID" value="NZ_PGFZ01000001.1"/>
</dbReference>
<dbReference type="Proteomes" id="UP000237423">
    <property type="component" value="Unassembled WGS sequence"/>
</dbReference>
<protein>
    <recommendedName>
        <fullName evidence="1">Endonuclease GajA/Old nuclease/RecF-like AAA domain-containing protein</fullName>
    </recommendedName>
</protein>
<dbReference type="InterPro" id="IPR051396">
    <property type="entry name" value="Bact_Antivir_Def_Nuclease"/>
</dbReference>
<dbReference type="Gene3D" id="3.40.50.300">
    <property type="entry name" value="P-loop containing nucleotide triphosphate hydrolases"/>
    <property type="match status" value="1"/>
</dbReference>
<feature type="domain" description="Endonuclease GajA/Old nuclease/RecF-like AAA" evidence="1">
    <location>
        <begin position="58"/>
        <end position="336"/>
    </location>
</feature>
<evidence type="ECO:0000313" key="3">
    <source>
        <dbReference type="Proteomes" id="UP000237423"/>
    </source>
</evidence>
<dbReference type="EMBL" id="PGFZ01000001">
    <property type="protein sequence ID" value="POZ53336.1"/>
    <property type="molecule type" value="Genomic_DNA"/>
</dbReference>
<gene>
    <name evidence="2" type="ORF">AADEFJLK_00356</name>
</gene>
<name>A0A2S5CRD2_9GAMM</name>
<comment type="caution">
    <text evidence="2">The sequence shown here is derived from an EMBL/GenBank/DDBJ whole genome shotgun (WGS) entry which is preliminary data.</text>
</comment>
<reference evidence="2 3" key="1">
    <citation type="submission" date="2017-11" db="EMBL/GenBank/DDBJ databases">
        <title>Draft Genome Sequence of Methylobacter psychrotolerans Sph1T, an Obligate Methanotroph from Low-Temperature Environments.</title>
        <authorList>
            <person name="Oshkin I.Y."/>
            <person name="Miroshnikov K."/>
            <person name="Belova S.E."/>
            <person name="Korzhenkov A."/>
            <person name="Toshchakov S.V."/>
            <person name="Dedysh S.N."/>
        </authorList>
    </citation>
    <scope>NUCLEOTIDE SEQUENCE [LARGE SCALE GENOMIC DNA]</scope>
    <source>
        <strain evidence="2 3">Sph1</strain>
    </source>
</reference>
<proteinExistence type="predicted"/>
<evidence type="ECO:0000259" key="1">
    <source>
        <dbReference type="Pfam" id="PF13175"/>
    </source>
</evidence>
<dbReference type="Pfam" id="PF13175">
    <property type="entry name" value="AAA_15"/>
    <property type="match status" value="1"/>
</dbReference>
<dbReference type="InterPro" id="IPR027417">
    <property type="entry name" value="P-loop_NTPase"/>
</dbReference>
<sequence>MESIEINGFLTIGHACFEIKKINILIGAQAQGKSVIAKLVYFFKHYFSAIFLESIGKFQTKKDIEKKCLEQFEQIFPRYSWANQEFAVVYRSGGYDVSIIRNKVGNKFSLKLNYCKELTDLHRQLKNAGKPTLWADEFGNLQGTIKTWDTLDFKKINNHKFNKLLAISVFIPAGRSFFANLQKNIFSFLANNIDIDPFIKEFGFRYESSKQYHIAHQRGLFQDSDREIKIALLISNIIAGEYVYADEQDWILNNGKKTNLANASSGQQESLPMMLILKIWSAMLGANERGSSSTFFIEEPEAHLFPVSQKQIISLIATIYNTFGHSFFITTHSPYILTAINNLVVGQDAYDKATANGDAEQLKKLAHVLPTDELIRLEDVSAYTLNKGKLESIIDSENRLIGANLLDAVSDEFDKAFGVATEILYGAG</sequence>
<dbReference type="AlphaFoldDB" id="A0A2S5CRD2"/>
<dbReference type="InterPro" id="IPR041685">
    <property type="entry name" value="AAA_GajA/Old/RecF-like"/>
</dbReference>
<accession>A0A2S5CRD2</accession>
<organism evidence="2 3">
    <name type="scientific">Methylovulum psychrotolerans</name>
    <dbReference type="NCBI Taxonomy" id="1704499"/>
    <lineage>
        <taxon>Bacteria</taxon>
        <taxon>Pseudomonadati</taxon>
        <taxon>Pseudomonadota</taxon>
        <taxon>Gammaproteobacteria</taxon>
        <taxon>Methylococcales</taxon>
        <taxon>Methylococcaceae</taxon>
        <taxon>Methylovulum</taxon>
    </lineage>
</organism>
<dbReference type="PANTHER" id="PTHR43581">
    <property type="entry name" value="ATP/GTP PHOSPHATASE"/>
    <property type="match status" value="1"/>
</dbReference>
<dbReference type="SUPFAM" id="SSF52540">
    <property type="entry name" value="P-loop containing nucleoside triphosphate hydrolases"/>
    <property type="match status" value="1"/>
</dbReference>
<dbReference type="PANTHER" id="PTHR43581:SF2">
    <property type="entry name" value="EXCINUCLEASE ATPASE SUBUNIT"/>
    <property type="match status" value="1"/>
</dbReference>